<dbReference type="STRING" id="1121485.GCA_000426485_01505"/>
<dbReference type="GO" id="GO:0004030">
    <property type="term" value="F:aldehyde dehydrogenase [NAD(P)+] activity"/>
    <property type="evidence" value="ECO:0007669"/>
    <property type="project" value="InterPro"/>
</dbReference>
<keyword evidence="6" id="KW-1185">Reference proteome</keyword>
<dbReference type="PANTHER" id="PTHR43217:SF2">
    <property type="entry name" value="SUCCINATE-SEMIALDEHYDE DEHYDROGENASE [NADP(+)]"/>
    <property type="match status" value="1"/>
</dbReference>
<dbReference type="Proteomes" id="UP000297861">
    <property type="component" value="Unassembled WGS sequence"/>
</dbReference>
<sequence length="461" mass="49784">MSSIKTVNPATNQVEKEYSVMTDQQIDLILSDADKAFQSWKKTSFAERAKLLHKVASILRERKEELGKLCSIEMGKLHREGIGEVELSANIFDYYADNGEKFLADAPLDTPQGKAFLSYEPIGVLLSVQPWNFPFYQITRSAAPNIMAGNTVVLKHASNVPQAAEIMEKIFAEAGAPKGVYTNLFVPGAKVSELVADPRVKGASLTGSEPAGSSFASMAGKYLKKSTLELGGSDAFVVLEDADLDKAVETAAFGRLWNAGQVCVSPKRIIVMASVADKFIEKAKAIYDKVVVGDPLDPKTQLAPLSSEKAVQDVIKQVETTVQQGAKLVRGGKRIDRPGAYMEPTILTDIKKGMLAYSDEIFGPVLAIYAAKNVDEAVELANDTNFGLGGTVFGTDTDKAVEVARRIDTGMVYINHVTGIAPELPFGGTKRSGYGREQSPAGIYEFVNAKLIRVTTPDAAY</sequence>
<proteinExistence type="inferred from homology"/>
<evidence type="ECO:0000256" key="1">
    <source>
        <dbReference type="ARBA" id="ARBA00009986"/>
    </source>
</evidence>
<keyword evidence="2" id="KW-0521">NADP</keyword>
<dbReference type="InterPro" id="IPR016162">
    <property type="entry name" value="Ald_DH_N"/>
</dbReference>
<evidence type="ECO:0000256" key="2">
    <source>
        <dbReference type="ARBA" id="ARBA00022857"/>
    </source>
</evidence>
<dbReference type="OrthoDB" id="9762913at2"/>
<feature type="domain" description="Aldehyde dehydrogenase" evidence="4">
    <location>
        <begin position="3"/>
        <end position="451"/>
    </location>
</feature>
<comment type="similarity">
    <text evidence="1">Belongs to the aldehyde dehydrogenase family.</text>
</comment>
<dbReference type="EMBL" id="SOML01000008">
    <property type="protein sequence ID" value="TFD95408.1"/>
    <property type="molecule type" value="Genomic_DNA"/>
</dbReference>
<dbReference type="InterPro" id="IPR044148">
    <property type="entry name" value="ALDH_GabD1-like"/>
</dbReference>
<dbReference type="FunFam" id="3.40.605.10:FF:000012">
    <property type="entry name" value="NAD-dependent succinate-semialdehyde dehydrogenase"/>
    <property type="match status" value="1"/>
</dbReference>
<evidence type="ECO:0000259" key="4">
    <source>
        <dbReference type="Pfam" id="PF00171"/>
    </source>
</evidence>
<dbReference type="AlphaFoldDB" id="A0A4Y8L305"/>
<reference evidence="5 6" key="1">
    <citation type="submission" date="2019-03" db="EMBL/GenBank/DDBJ databases">
        <title>San Antonio Military Medical Center submission to MRSN (WRAIR), pending publication.</title>
        <authorList>
            <person name="Blyth D.M."/>
            <person name="Mccarthy S.L."/>
            <person name="Schall S.E."/>
            <person name="Stam J.A."/>
            <person name="Ong A.C."/>
            <person name="Mcgann P.T."/>
        </authorList>
    </citation>
    <scope>NUCLEOTIDE SEQUENCE [LARGE SCALE GENOMIC DNA]</scope>
    <source>
        <strain evidence="5 6">MRSN571793</strain>
    </source>
</reference>
<evidence type="ECO:0000313" key="6">
    <source>
        <dbReference type="Proteomes" id="UP000297861"/>
    </source>
</evidence>
<dbReference type="Gene3D" id="3.40.605.10">
    <property type="entry name" value="Aldehyde Dehydrogenase, Chain A, domain 1"/>
    <property type="match status" value="1"/>
</dbReference>
<name>A0A4Y8L305_9BACT</name>
<dbReference type="GO" id="GO:0004777">
    <property type="term" value="F:succinate-semialdehyde dehydrogenase (NAD+) activity"/>
    <property type="evidence" value="ECO:0007669"/>
    <property type="project" value="TreeGrafter"/>
</dbReference>
<dbReference type="InterPro" id="IPR016163">
    <property type="entry name" value="Ald_DH_C"/>
</dbReference>
<dbReference type="InterPro" id="IPR015590">
    <property type="entry name" value="Aldehyde_DH_dom"/>
</dbReference>
<dbReference type="RefSeq" id="WP_134436824.1">
    <property type="nucleotide sequence ID" value="NZ_SOML01000008.1"/>
</dbReference>
<protein>
    <submittedName>
        <fullName evidence="5">NAD-dependent succinate-semialdehyde dehydrogenase</fullName>
    </submittedName>
</protein>
<comment type="caution">
    <text evidence="5">The sequence shown here is derived from an EMBL/GenBank/DDBJ whole genome shotgun (WGS) entry which is preliminary data.</text>
</comment>
<dbReference type="CDD" id="cd07100">
    <property type="entry name" value="ALDH_SSADH1_GabD1"/>
    <property type="match status" value="1"/>
</dbReference>
<dbReference type="Pfam" id="PF00171">
    <property type="entry name" value="Aldedh"/>
    <property type="match status" value="1"/>
</dbReference>
<dbReference type="InterPro" id="IPR047110">
    <property type="entry name" value="GABD/Sad-like"/>
</dbReference>
<keyword evidence="3" id="KW-0560">Oxidoreductase</keyword>
<evidence type="ECO:0000313" key="5">
    <source>
        <dbReference type="EMBL" id="TFD95408.1"/>
    </source>
</evidence>
<accession>A0A4Y8L305</accession>
<evidence type="ECO:0000256" key="3">
    <source>
        <dbReference type="ARBA" id="ARBA00023002"/>
    </source>
</evidence>
<dbReference type="FunFam" id="3.40.309.10:FF:000009">
    <property type="entry name" value="Aldehyde dehydrogenase A"/>
    <property type="match status" value="1"/>
</dbReference>
<dbReference type="Gene3D" id="3.40.309.10">
    <property type="entry name" value="Aldehyde Dehydrogenase, Chain A, domain 2"/>
    <property type="match status" value="1"/>
</dbReference>
<dbReference type="InterPro" id="IPR016161">
    <property type="entry name" value="Ald_DH/histidinol_DH"/>
</dbReference>
<dbReference type="PANTHER" id="PTHR43217">
    <property type="entry name" value="SUCCINATE SEMIALDEHYDE DEHYDROGENASE [NAD(P)+] SAD"/>
    <property type="match status" value="1"/>
</dbReference>
<dbReference type="SUPFAM" id="SSF53720">
    <property type="entry name" value="ALDH-like"/>
    <property type="match status" value="1"/>
</dbReference>
<gene>
    <name evidence="5" type="ORF">E2605_13405</name>
</gene>
<organism evidence="5 6">
    <name type="scientific">Dysgonomonas capnocytophagoides</name>
    <dbReference type="NCBI Taxonomy" id="45254"/>
    <lineage>
        <taxon>Bacteria</taxon>
        <taxon>Pseudomonadati</taxon>
        <taxon>Bacteroidota</taxon>
        <taxon>Bacteroidia</taxon>
        <taxon>Bacteroidales</taxon>
        <taxon>Dysgonomonadaceae</taxon>
        <taxon>Dysgonomonas</taxon>
    </lineage>
</organism>